<dbReference type="PANTHER" id="PTHR43728:SF1">
    <property type="entry name" value="FE-S OXIDOREDUCTASE"/>
    <property type="match status" value="1"/>
</dbReference>
<dbReference type="AlphaFoldDB" id="A0AA96JTH7"/>
<keyword evidence="2" id="KW-0949">S-adenosyl-L-methionine</keyword>
<evidence type="ECO:0000256" key="3">
    <source>
        <dbReference type="ARBA" id="ARBA00022723"/>
    </source>
</evidence>
<dbReference type="PANTHER" id="PTHR43728">
    <property type="entry name" value="SLR0304 PROTEIN"/>
    <property type="match status" value="1"/>
</dbReference>
<evidence type="ECO:0000256" key="5">
    <source>
        <dbReference type="ARBA" id="ARBA00023014"/>
    </source>
</evidence>
<dbReference type="Proteomes" id="UP001302719">
    <property type="component" value="Chromosome"/>
</dbReference>
<feature type="domain" description="Radical SAM core" evidence="6">
    <location>
        <begin position="43"/>
        <end position="182"/>
    </location>
</feature>
<feature type="domain" description="Arsenosugar biosynthesis radical SAM protein ArsS-like C-terminal" evidence="7">
    <location>
        <begin position="200"/>
        <end position="334"/>
    </location>
</feature>
<dbReference type="InterPro" id="IPR058240">
    <property type="entry name" value="rSAM_sf"/>
</dbReference>
<dbReference type="GO" id="GO:0051536">
    <property type="term" value="F:iron-sulfur cluster binding"/>
    <property type="evidence" value="ECO:0007669"/>
    <property type="project" value="UniProtKB-KW"/>
</dbReference>
<proteinExistence type="predicted"/>
<dbReference type="KEGG" id="nall:PP769_05495"/>
<keyword evidence="3" id="KW-0479">Metal-binding</keyword>
<organism evidence="8 9">
    <name type="scientific">Candidatus Nitrospira allomarina</name>
    <dbReference type="NCBI Taxonomy" id="3020900"/>
    <lineage>
        <taxon>Bacteria</taxon>
        <taxon>Pseudomonadati</taxon>
        <taxon>Nitrospirota</taxon>
        <taxon>Nitrospiria</taxon>
        <taxon>Nitrospirales</taxon>
        <taxon>Nitrospiraceae</taxon>
        <taxon>Nitrospira</taxon>
    </lineage>
</organism>
<keyword evidence="4" id="KW-0408">Iron</keyword>
<name>A0AA96JTH7_9BACT</name>
<dbReference type="Pfam" id="PF04055">
    <property type="entry name" value="Radical_SAM"/>
    <property type="match status" value="1"/>
</dbReference>
<dbReference type="InterPro" id="IPR013785">
    <property type="entry name" value="Aldolase_TIM"/>
</dbReference>
<dbReference type="Gene3D" id="3.20.20.70">
    <property type="entry name" value="Aldolase class I"/>
    <property type="match status" value="1"/>
</dbReference>
<dbReference type="InterPro" id="IPR007197">
    <property type="entry name" value="rSAM"/>
</dbReference>
<accession>A0AA96JTH7</accession>
<comment type="cofactor">
    <cofactor evidence="1">
        <name>[4Fe-4S] cluster</name>
        <dbReference type="ChEBI" id="CHEBI:49883"/>
    </cofactor>
</comment>
<dbReference type="EMBL" id="CP116967">
    <property type="protein sequence ID" value="WNM59220.1"/>
    <property type="molecule type" value="Genomic_DNA"/>
</dbReference>
<dbReference type="SFLD" id="SFLDS00029">
    <property type="entry name" value="Radical_SAM"/>
    <property type="match status" value="1"/>
</dbReference>
<dbReference type="GO" id="GO:0046872">
    <property type="term" value="F:metal ion binding"/>
    <property type="evidence" value="ECO:0007669"/>
    <property type="project" value="UniProtKB-KW"/>
</dbReference>
<evidence type="ECO:0000259" key="7">
    <source>
        <dbReference type="Pfam" id="PF12345"/>
    </source>
</evidence>
<keyword evidence="9" id="KW-1185">Reference proteome</keyword>
<gene>
    <name evidence="8" type="primary">arsS</name>
    <name evidence="8" type="ORF">PP769_05495</name>
</gene>
<dbReference type="CDD" id="cd01335">
    <property type="entry name" value="Radical_SAM"/>
    <property type="match status" value="1"/>
</dbReference>
<evidence type="ECO:0000256" key="4">
    <source>
        <dbReference type="ARBA" id="ARBA00023004"/>
    </source>
</evidence>
<dbReference type="NCBIfam" id="TIGR04167">
    <property type="entry name" value="rSAM_SeCys"/>
    <property type="match status" value="1"/>
</dbReference>
<evidence type="ECO:0000313" key="8">
    <source>
        <dbReference type="EMBL" id="WNM59220.1"/>
    </source>
</evidence>
<protein>
    <submittedName>
        <fullName evidence="8">Arsenosugar biosynthesis radical SAM protein ArsS</fullName>
    </submittedName>
</protein>
<dbReference type="InterPro" id="IPR026351">
    <property type="entry name" value="rSAM_ArsS-like"/>
</dbReference>
<sequence>MKTSALPMVAPNQSSGMVPSFEKALAPHYSLPLKAQSISTLQVNVGKVCNQTCHHCHVDAGPHRTESMSKATIDQILDVLDRTPQIMTVDITGGAPEMNPHFEYLVEQCRVRNRKVIDRCNLTVFYVKGKAHLPQFLADHHVDIVASLPCYEADNVDQQRGKGVFNRSITALQTLNGLGYGTDGTGLMLDLVYNPLGPVLPPPQIELEQDFKGELGQRFGIRFNRLYTITNMPISRFWDELHEAGQLEHYYTLLLNHFNPMAINGLMCRSLLSVGWDGRLYDCDFNQMLDLPIQPESQAWIDRFNLTELKHRPIAVGPHCLGCTAGSGSSCGGALT</sequence>
<dbReference type="SUPFAM" id="SSF102114">
    <property type="entry name" value="Radical SAM enzymes"/>
    <property type="match status" value="1"/>
</dbReference>
<evidence type="ECO:0000259" key="6">
    <source>
        <dbReference type="Pfam" id="PF04055"/>
    </source>
</evidence>
<dbReference type="RefSeq" id="WP_312645922.1">
    <property type="nucleotide sequence ID" value="NZ_CP116967.1"/>
</dbReference>
<evidence type="ECO:0000313" key="9">
    <source>
        <dbReference type="Proteomes" id="UP001302719"/>
    </source>
</evidence>
<dbReference type="GO" id="GO:0003824">
    <property type="term" value="F:catalytic activity"/>
    <property type="evidence" value="ECO:0007669"/>
    <property type="project" value="InterPro"/>
</dbReference>
<dbReference type="InterPro" id="IPR024521">
    <property type="entry name" value="ArsS-like_C"/>
</dbReference>
<evidence type="ECO:0000256" key="2">
    <source>
        <dbReference type="ARBA" id="ARBA00022691"/>
    </source>
</evidence>
<evidence type="ECO:0000256" key="1">
    <source>
        <dbReference type="ARBA" id="ARBA00001966"/>
    </source>
</evidence>
<reference evidence="8 9" key="1">
    <citation type="submission" date="2023-01" db="EMBL/GenBank/DDBJ databases">
        <title>Cultivation and genomic characterization of new, ubiquitous marine nitrite-oxidizing bacteria from the Nitrospirales.</title>
        <authorList>
            <person name="Mueller A.J."/>
            <person name="Daebeler A."/>
            <person name="Herbold C.W."/>
            <person name="Kirkegaard R.H."/>
            <person name="Daims H."/>
        </authorList>
    </citation>
    <scope>NUCLEOTIDE SEQUENCE [LARGE SCALE GENOMIC DNA]</scope>
    <source>
        <strain evidence="8 9">VA</strain>
    </source>
</reference>
<dbReference type="Pfam" id="PF12345">
    <property type="entry name" value="DUF3641"/>
    <property type="match status" value="1"/>
</dbReference>
<keyword evidence="5" id="KW-0411">Iron-sulfur</keyword>